<gene>
    <name evidence="4" type="ORF">ACFWOQ_03845</name>
</gene>
<protein>
    <submittedName>
        <fullName evidence="4">Acyl carrier protein</fullName>
    </submittedName>
</protein>
<sequence>MGNTPVTGLEEQIRAVLVRAIADDLEADFRTIDQEARFTDLGLDSAGLIAVSAQASEELGREVSTEEFFEHVSVAELAQHLARRTP</sequence>
<dbReference type="InterPro" id="IPR009081">
    <property type="entry name" value="PP-bd_ACP"/>
</dbReference>
<dbReference type="PROSITE" id="PS50075">
    <property type="entry name" value="CARRIER"/>
    <property type="match status" value="1"/>
</dbReference>
<name>A0ABW6EZ26_9ACTN</name>
<dbReference type="Pfam" id="PF00550">
    <property type="entry name" value="PP-binding"/>
    <property type="match status" value="1"/>
</dbReference>
<proteinExistence type="predicted"/>
<dbReference type="InterPro" id="IPR036736">
    <property type="entry name" value="ACP-like_sf"/>
</dbReference>
<keyword evidence="5" id="KW-1185">Reference proteome</keyword>
<reference evidence="4 5" key="1">
    <citation type="submission" date="2024-09" db="EMBL/GenBank/DDBJ databases">
        <title>The Natural Products Discovery Center: Release of the First 8490 Sequenced Strains for Exploring Actinobacteria Biosynthetic Diversity.</title>
        <authorList>
            <person name="Kalkreuter E."/>
            <person name="Kautsar S.A."/>
            <person name="Yang D."/>
            <person name="Bader C.D."/>
            <person name="Teijaro C.N."/>
            <person name="Fluegel L."/>
            <person name="Davis C.M."/>
            <person name="Simpson J.R."/>
            <person name="Lauterbach L."/>
            <person name="Steele A.D."/>
            <person name="Gui C."/>
            <person name="Meng S."/>
            <person name="Li G."/>
            <person name="Viehrig K."/>
            <person name="Ye F."/>
            <person name="Su P."/>
            <person name="Kiefer A.F."/>
            <person name="Nichols A."/>
            <person name="Cepeda A.J."/>
            <person name="Yan W."/>
            <person name="Fan B."/>
            <person name="Jiang Y."/>
            <person name="Adhikari A."/>
            <person name="Zheng C.-J."/>
            <person name="Schuster L."/>
            <person name="Cowan T.M."/>
            <person name="Smanski M.J."/>
            <person name="Chevrette M.G."/>
            <person name="De Carvalho L.P.S."/>
            <person name="Shen B."/>
        </authorList>
    </citation>
    <scope>NUCLEOTIDE SEQUENCE [LARGE SCALE GENOMIC DNA]</scope>
    <source>
        <strain evidence="4 5">NPDC058428</strain>
    </source>
</reference>
<evidence type="ECO:0000259" key="3">
    <source>
        <dbReference type="PROSITE" id="PS50075"/>
    </source>
</evidence>
<evidence type="ECO:0000256" key="1">
    <source>
        <dbReference type="ARBA" id="ARBA00022450"/>
    </source>
</evidence>
<keyword evidence="1" id="KW-0596">Phosphopantetheine</keyword>
<keyword evidence="2" id="KW-0597">Phosphoprotein</keyword>
<evidence type="ECO:0000256" key="2">
    <source>
        <dbReference type="ARBA" id="ARBA00022553"/>
    </source>
</evidence>
<dbReference type="SUPFAM" id="SSF47336">
    <property type="entry name" value="ACP-like"/>
    <property type="match status" value="1"/>
</dbReference>
<evidence type="ECO:0000313" key="5">
    <source>
        <dbReference type="Proteomes" id="UP001598352"/>
    </source>
</evidence>
<dbReference type="SMART" id="SM00823">
    <property type="entry name" value="PKS_PP"/>
    <property type="match status" value="1"/>
</dbReference>
<dbReference type="Gene3D" id="1.10.1200.10">
    <property type="entry name" value="ACP-like"/>
    <property type="match status" value="1"/>
</dbReference>
<dbReference type="Proteomes" id="UP001598352">
    <property type="component" value="Unassembled WGS sequence"/>
</dbReference>
<dbReference type="RefSeq" id="WP_382770119.1">
    <property type="nucleotide sequence ID" value="NZ_JBHXED010000090.1"/>
</dbReference>
<accession>A0ABW6EZ26</accession>
<comment type="caution">
    <text evidence="4">The sequence shown here is derived from an EMBL/GenBank/DDBJ whole genome shotgun (WGS) entry which is preliminary data.</text>
</comment>
<feature type="domain" description="Carrier" evidence="3">
    <location>
        <begin position="8"/>
        <end position="85"/>
    </location>
</feature>
<evidence type="ECO:0000313" key="4">
    <source>
        <dbReference type="EMBL" id="MFD4821687.1"/>
    </source>
</evidence>
<dbReference type="EMBL" id="JBHXKZ010000002">
    <property type="protein sequence ID" value="MFD4821687.1"/>
    <property type="molecule type" value="Genomic_DNA"/>
</dbReference>
<organism evidence="4 5">
    <name type="scientific">Streptomyces rubiginosohelvolus</name>
    <dbReference type="NCBI Taxonomy" id="67362"/>
    <lineage>
        <taxon>Bacteria</taxon>
        <taxon>Bacillati</taxon>
        <taxon>Actinomycetota</taxon>
        <taxon>Actinomycetes</taxon>
        <taxon>Kitasatosporales</taxon>
        <taxon>Streptomycetaceae</taxon>
        <taxon>Streptomyces</taxon>
    </lineage>
</organism>
<dbReference type="InterPro" id="IPR020806">
    <property type="entry name" value="PKS_PP-bd"/>
</dbReference>